<dbReference type="InterPro" id="IPR023214">
    <property type="entry name" value="HAD_sf"/>
</dbReference>
<reference evidence="1 2" key="1">
    <citation type="submission" date="2017-10" db="EMBL/GenBank/DDBJ databases">
        <title>Bacillus sp. nov., a halophilic bacterium isolated from a Keqin Lake.</title>
        <authorList>
            <person name="Wang H."/>
        </authorList>
    </citation>
    <scope>NUCLEOTIDE SEQUENCE [LARGE SCALE GENOMIC DNA]</scope>
    <source>
        <strain evidence="1 2">KCTC 13187</strain>
    </source>
</reference>
<dbReference type="InterPro" id="IPR006379">
    <property type="entry name" value="HAD-SF_hydro_IIB"/>
</dbReference>
<dbReference type="RefSeq" id="WP_110935939.1">
    <property type="nucleotide sequence ID" value="NZ_KZ614146.1"/>
</dbReference>
<name>A0A3A9K7J0_9BACI</name>
<dbReference type="AlphaFoldDB" id="A0A3A9K7J0"/>
<keyword evidence="1" id="KW-0378">Hydrolase</keyword>
<sequence>MDVRAVFIDMDGTLLTTSNEISQRNKEAIHALINQGIKVFLATGRQYEITAPYHKALGLMTPMICLNGASIHDGRTGKAIQKKTILLDDEYFHQLTGDDPCNVIVHTATGLYCKRTSIEIDEWTREGNIPPSYIGDLRLANYRDVLKYSIRTGTSSTEFARKFSKHGEVIDWNDGFEILANGVSKWSAIRTLLRAYSIPTTEVVTIGDGPNDIQMLSNAGTGVAMSNAGSLVKEAADFVTGHHEHDGLAEFIERYLISSYAV</sequence>
<dbReference type="CDD" id="cd07516">
    <property type="entry name" value="HAD_Pase"/>
    <property type="match status" value="1"/>
</dbReference>
<evidence type="ECO:0000313" key="1">
    <source>
        <dbReference type="EMBL" id="RKL65633.1"/>
    </source>
</evidence>
<dbReference type="PANTHER" id="PTHR10000:SF8">
    <property type="entry name" value="HAD SUPERFAMILY HYDROLASE-LIKE, TYPE 3"/>
    <property type="match status" value="1"/>
</dbReference>
<dbReference type="GO" id="GO:0005829">
    <property type="term" value="C:cytosol"/>
    <property type="evidence" value="ECO:0007669"/>
    <property type="project" value="TreeGrafter"/>
</dbReference>
<dbReference type="NCBIfam" id="TIGR01484">
    <property type="entry name" value="HAD-SF-IIB"/>
    <property type="match status" value="1"/>
</dbReference>
<dbReference type="InterPro" id="IPR036412">
    <property type="entry name" value="HAD-like_sf"/>
</dbReference>
<dbReference type="GO" id="GO:0000287">
    <property type="term" value="F:magnesium ion binding"/>
    <property type="evidence" value="ECO:0007669"/>
    <property type="project" value="TreeGrafter"/>
</dbReference>
<accession>A0A3A9K7J0</accession>
<protein>
    <submittedName>
        <fullName evidence="1">Hydrolase Cof</fullName>
    </submittedName>
</protein>
<dbReference type="Gene3D" id="3.40.50.1000">
    <property type="entry name" value="HAD superfamily/HAD-like"/>
    <property type="match status" value="1"/>
</dbReference>
<gene>
    <name evidence="1" type="ORF">CR203_19320</name>
</gene>
<evidence type="ECO:0000313" key="2">
    <source>
        <dbReference type="Proteomes" id="UP000281498"/>
    </source>
</evidence>
<keyword evidence="2" id="KW-1185">Reference proteome</keyword>
<dbReference type="Pfam" id="PF08282">
    <property type="entry name" value="Hydrolase_3"/>
    <property type="match status" value="1"/>
</dbReference>
<dbReference type="OrthoDB" id="9790031at2"/>
<dbReference type="PROSITE" id="PS01228">
    <property type="entry name" value="COF_1"/>
    <property type="match status" value="1"/>
</dbReference>
<dbReference type="PROSITE" id="PS01229">
    <property type="entry name" value="COF_2"/>
    <property type="match status" value="1"/>
</dbReference>
<dbReference type="SFLD" id="SFLDG01140">
    <property type="entry name" value="C2.B:_Phosphomannomutase_and_P"/>
    <property type="match status" value="1"/>
</dbReference>
<dbReference type="EMBL" id="PDOE01000013">
    <property type="protein sequence ID" value="RKL65633.1"/>
    <property type="molecule type" value="Genomic_DNA"/>
</dbReference>
<dbReference type="PANTHER" id="PTHR10000">
    <property type="entry name" value="PHOSPHOSERINE PHOSPHATASE"/>
    <property type="match status" value="1"/>
</dbReference>
<proteinExistence type="predicted"/>
<organism evidence="1 2">
    <name type="scientific">Salipaludibacillus neizhouensis</name>
    <dbReference type="NCBI Taxonomy" id="885475"/>
    <lineage>
        <taxon>Bacteria</taxon>
        <taxon>Bacillati</taxon>
        <taxon>Bacillota</taxon>
        <taxon>Bacilli</taxon>
        <taxon>Bacillales</taxon>
        <taxon>Bacillaceae</taxon>
    </lineage>
</organism>
<dbReference type="GO" id="GO:0016791">
    <property type="term" value="F:phosphatase activity"/>
    <property type="evidence" value="ECO:0007669"/>
    <property type="project" value="TreeGrafter"/>
</dbReference>
<dbReference type="Proteomes" id="UP000281498">
    <property type="component" value="Unassembled WGS sequence"/>
</dbReference>
<dbReference type="NCBIfam" id="TIGR00099">
    <property type="entry name" value="Cof-subfamily"/>
    <property type="match status" value="1"/>
</dbReference>
<dbReference type="SUPFAM" id="SSF56784">
    <property type="entry name" value="HAD-like"/>
    <property type="match status" value="1"/>
</dbReference>
<dbReference type="InterPro" id="IPR000150">
    <property type="entry name" value="Cof"/>
</dbReference>
<dbReference type="SFLD" id="SFLDS00003">
    <property type="entry name" value="Haloacid_Dehalogenase"/>
    <property type="match status" value="1"/>
</dbReference>
<comment type="caution">
    <text evidence="1">The sequence shown here is derived from an EMBL/GenBank/DDBJ whole genome shotgun (WGS) entry which is preliminary data.</text>
</comment>
<dbReference type="Gene3D" id="3.30.1240.10">
    <property type="match status" value="1"/>
</dbReference>